<name>A0A6J4K077_9ACTN</name>
<proteinExistence type="predicted"/>
<gene>
    <name evidence="2" type="ORF">AVDCRST_MAG41-4458</name>
</gene>
<dbReference type="InterPro" id="IPR010852">
    <property type="entry name" value="ABATE"/>
</dbReference>
<dbReference type="AlphaFoldDB" id="A0A6J4K077"/>
<reference evidence="2" key="1">
    <citation type="submission" date="2020-02" db="EMBL/GenBank/DDBJ databases">
        <authorList>
            <person name="Meier V. D."/>
        </authorList>
    </citation>
    <scope>NUCLEOTIDE SEQUENCE</scope>
    <source>
        <strain evidence="2">AVDCRST_MAG41</strain>
    </source>
</reference>
<dbReference type="Gene3D" id="1.10.3300.10">
    <property type="entry name" value="Jann2411-like domain"/>
    <property type="match status" value="1"/>
</dbReference>
<protein>
    <recommendedName>
        <fullName evidence="1">Zinc finger CGNR domain-containing protein</fullName>
    </recommendedName>
</protein>
<dbReference type="SUPFAM" id="SSF160904">
    <property type="entry name" value="Jann2411-like"/>
    <property type="match status" value="1"/>
</dbReference>
<sequence>MDSSGYRSDGVGLAVAIVNAVYGAEADVDDGVLLEQTMQEYGVMSRALTGREKAGLRGWAGHLHNVFSADSADDAAHLLNQLLDVVVTHPYITDHDGKLHLHYAPAEADPLHRVQASTAMGLAIVLCDYGMARLGVCRATDCECVYVDVSRNAQRRFCSESCANRTNVAAFRARAKSTAAAGATS</sequence>
<accession>A0A6J4K077</accession>
<dbReference type="EMBL" id="CADCTP010000431">
    <property type="protein sequence ID" value="CAA9292197.1"/>
    <property type="molecule type" value="Genomic_DNA"/>
</dbReference>
<organism evidence="2">
    <name type="scientific">uncultured Mycobacteriales bacterium</name>
    <dbReference type="NCBI Taxonomy" id="581187"/>
    <lineage>
        <taxon>Bacteria</taxon>
        <taxon>Bacillati</taxon>
        <taxon>Actinomycetota</taxon>
        <taxon>Actinomycetes</taxon>
        <taxon>Mycobacteriales</taxon>
        <taxon>environmental samples</taxon>
    </lineage>
</organism>
<dbReference type="PANTHER" id="PTHR35525">
    <property type="entry name" value="BLL6575 PROTEIN"/>
    <property type="match status" value="1"/>
</dbReference>
<evidence type="ECO:0000259" key="1">
    <source>
        <dbReference type="Pfam" id="PF11706"/>
    </source>
</evidence>
<dbReference type="Pfam" id="PF11706">
    <property type="entry name" value="zf-CGNR"/>
    <property type="match status" value="1"/>
</dbReference>
<dbReference type="PANTHER" id="PTHR35525:SF3">
    <property type="entry name" value="BLL6575 PROTEIN"/>
    <property type="match status" value="1"/>
</dbReference>
<evidence type="ECO:0000313" key="2">
    <source>
        <dbReference type="EMBL" id="CAA9292197.1"/>
    </source>
</evidence>
<feature type="domain" description="Zinc finger CGNR" evidence="1">
    <location>
        <begin position="133"/>
        <end position="174"/>
    </location>
</feature>
<dbReference type="InterPro" id="IPR021005">
    <property type="entry name" value="Znf_CGNR"/>
</dbReference>
<dbReference type="InterPro" id="IPR023286">
    <property type="entry name" value="ABATE_dom_sf"/>
</dbReference>